<accession>A0A3G5A5W7</accession>
<evidence type="ECO:0000313" key="1">
    <source>
        <dbReference type="EMBL" id="AYV81641.1"/>
    </source>
</evidence>
<proteinExistence type="predicted"/>
<reference evidence="1" key="1">
    <citation type="submission" date="2018-10" db="EMBL/GenBank/DDBJ databases">
        <title>Hidden diversity of soil giant viruses.</title>
        <authorList>
            <person name="Schulz F."/>
            <person name="Alteio L."/>
            <person name="Goudeau D."/>
            <person name="Ryan E.M."/>
            <person name="Malmstrom R.R."/>
            <person name="Blanchard J."/>
            <person name="Woyke T."/>
        </authorList>
    </citation>
    <scope>NUCLEOTIDE SEQUENCE</scope>
    <source>
        <strain evidence="1">HAV1</strain>
    </source>
</reference>
<gene>
    <name evidence="1" type="ORF">Harvfovirus48_3</name>
</gene>
<name>A0A3G5A5W7_9VIRU</name>
<organism evidence="1">
    <name type="scientific">Harvfovirus sp</name>
    <dbReference type="NCBI Taxonomy" id="2487768"/>
    <lineage>
        <taxon>Viruses</taxon>
        <taxon>Varidnaviria</taxon>
        <taxon>Bamfordvirae</taxon>
        <taxon>Nucleocytoviricota</taxon>
        <taxon>Megaviricetes</taxon>
        <taxon>Imitervirales</taxon>
        <taxon>Mimiviridae</taxon>
        <taxon>Klosneuvirinae</taxon>
    </lineage>
</organism>
<protein>
    <submittedName>
        <fullName evidence="1">Uncharacterized protein</fullName>
    </submittedName>
</protein>
<sequence>MAGEFKKIPSKTIYGVKVQQINNSIGTRLIVSQPLFFNKTELVDQLALRTDNVGEITIKFGHLKTTVSNWKDIKSAVPERSFTINSKRDNYTIAYNSVCKSHIINIRLLPFEIMDVMLKVIDDWQLLYTGEWEDGYVFQSSLLGLVFNVSDSVLSLNLSPRDHWENLDEKLKEMYPFVDGRMDIPIGVDFFAVYDDGKVYTSVDITRKLTAYPTETEYMDMVRYHLEQYRTLPKTPVKKDVLHISLFPKRRISKFVPMKGLMVKITSDEIVVRRPIWGSKEDYLRHLQTYRDPVKDRIFIRMEGKRRREIDCWADLKMLDENFDICVGAIRYGFRSDELFELHMRERKLESVDDIIHEVMKSWNVFVRLEYKEGSVSINLLAMRMTIQHKPTALTVRLLEYPTIDTLRKIVETHLPSYRVCSFVKAEVNYDHAIAVPFLKPIDPSLKRYVAIMAQ</sequence>
<dbReference type="EMBL" id="MK072290">
    <property type="protein sequence ID" value="AYV81641.1"/>
    <property type="molecule type" value="Genomic_DNA"/>
</dbReference>